<evidence type="ECO:0000313" key="2">
    <source>
        <dbReference type="EMBL" id="SVB44786.1"/>
    </source>
</evidence>
<reference evidence="2" key="1">
    <citation type="submission" date="2018-05" db="EMBL/GenBank/DDBJ databases">
        <authorList>
            <person name="Lanie J.A."/>
            <person name="Ng W.-L."/>
            <person name="Kazmierczak K.M."/>
            <person name="Andrzejewski T.M."/>
            <person name="Davidsen T.M."/>
            <person name="Wayne K.J."/>
            <person name="Tettelin H."/>
            <person name="Glass J.I."/>
            <person name="Rusch D."/>
            <person name="Podicherti R."/>
            <person name="Tsui H.-C.T."/>
            <person name="Winkler M.E."/>
        </authorList>
    </citation>
    <scope>NUCLEOTIDE SEQUENCE</scope>
</reference>
<dbReference type="Pfam" id="PF03781">
    <property type="entry name" value="FGE-sulfatase"/>
    <property type="match status" value="1"/>
</dbReference>
<sequence length="110" mass="12631">MKKSSIDGKEMILIPAGEFLMGTDRIDDEKTHLKIGAVKPLFVDQHPTRKIFLETYYIDKYEVTNGEYKKFIDATGYDELPGHWKNGTYAQGRGGYPVTHITWREALTYA</sequence>
<dbReference type="SUPFAM" id="SSF56436">
    <property type="entry name" value="C-type lectin-like"/>
    <property type="match status" value="1"/>
</dbReference>
<dbReference type="PANTHER" id="PTHR23150">
    <property type="entry name" value="SULFATASE MODIFYING FACTOR 1, 2"/>
    <property type="match status" value="1"/>
</dbReference>
<dbReference type="InterPro" id="IPR005532">
    <property type="entry name" value="SUMF_dom"/>
</dbReference>
<feature type="non-terminal residue" evidence="2">
    <location>
        <position position="110"/>
    </location>
</feature>
<dbReference type="AlphaFoldDB" id="A0A382E1Z0"/>
<dbReference type="InterPro" id="IPR051043">
    <property type="entry name" value="Sulfatase_Mod_Factor_Kinase"/>
</dbReference>
<dbReference type="InterPro" id="IPR042095">
    <property type="entry name" value="SUMF_sf"/>
</dbReference>
<dbReference type="GO" id="GO:0120147">
    <property type="term" value="F:formylglycine-generating oxidase activity"/>
    <property type="evidence" value="ECO:0007669"/>
    <property type="project" value="TreeGrafter"/>
</dbReference>
<dbReference type="Gene3D" id="3.90.1580.10">
    <property type="entry name" value="paralog of FGE (formylglycine-generating enzyme)"/>
    <property type="match status" value="1"/>
</dbReference>
<protein>
    <recommendedName>
        <fullName evidence="1">Sulfatase-modifying factor enzyme-like domain-containing protein</fullName>
    </recommendedName>
</protein>
<dbReference type="InterPro" id="IPR016187">
    <property type="entry name" value="CTDL_fold"/>
</dbReference>
<name>A0A382E1Z0_9ZZZZ</name>
<feature type="domain" description="Sulfatase-modifying factor enzyme-like" evidence="1">
    <location>
        <begin position="9"/>
        <end position="110"/>
    </location>
</feature>
<evidence type="ECO:0000259" key="1">
    <source>
        <dbReference type="Pfam" id="PF03781"/>
    </source>
</evidence>
<dbReference type="EMBL" id="UINC01042320">
    <property type="protein sequence ID" value="SVB44786.1"/>
    <property type="molecule type" value="Genomic_DNA"/>
</dbReference>
<proteinExistence type="predicted"/>
<dbReference type="PANTHER" id="PTHR23150:SF19">
    <property type="entry name" value="FORMYLGLYCINE-GENERATING ENZYME"/>
    <property type="match status" value="1"/>
</dbReference>
<accession>A0A382E1Z0</accession>
<organism evidence="2">
    <name type="scientific">marine metagenome</name>
    <dbReference type="NCBI Taxonomy" id="408172"/>
    <lineage>
        <taxon>unclassified sequences</taxon>
        <taxon>metagenomes</taxon>
        <taxon>ecological metagenomes</taxon>
    </lineage>
</organism>
<gene>
    <name evidence="2" type="ORF">METZ01_LOCUS197640</name>
</gene>